<accession>A0AB35WUX4</accession>
<name>A0AB35WUX4_9PSED</name>
<protein>
    <submittedName>
        <fullName evidence="1">Uncharacterized protein</fullName>
    </submittedName>
</protein>
<dbReference type="RefSeq" id="WP_168198471.1">
    <property type="nucleotide sequence ID" value="NZ_JAZDCU010000014.1"/>
</dbReference>
<gene>
    <name evidence="1" type="ORF">V0R53_16105</name>
</gene>
<proteinExistence type="predicted"/>
<comment type="caution">
    <text evidence="1">The sequence shown here is derived from an EMBL/GenBank/DDBJ whole genome shotgun (WGS) entry which is preliminary data.</text>
</comment>
<organism evidence="1 2">
    <name type="scientific">Pseudomonas auratipiscis</name>
    <dbReference type="NCBI Taxonomy" id="3115853"/>
    <lineage>
        <taxon>Bacteria</taxon>
        <taxon>Pseudomonadati</taxon>
        <taxon>Pseudomonadota</taxon>
        <taxon>Gammaproteobacteria</taxon>
        <taxon>Pseudomonadales</taxon>
        <taxon>Pseudomonadaceae</taxon>
        <taxon>Pseudomonas</taxon>
    </lineage>
</organism>
<keyword evidence="2" id="KW-1185">Reference proteome</keyword>
<evidence type="ECO:0000313" key="2">
    <source>
        <dbReference type="Proteomes" id="UP001307839"/>
    </source>
</evidence>
<dbReference type="AlphaFoldDB" id="A0AB35WUX4"/>
<dbReference type="EMBL" id="JAZDQP010000010">
    <property type="protein sequence ID" value="MEE1867916.1"/>
    <property type="molecule type" value="Genomic_DNA"/>
</dbReference>
<evidence type="ECO:0000313" key="1">
    <source>
        <dbReference type="EMBL" id="MEE1867916.1"/>
    </source>
</evidence>
<reference evidence="1 2" key="1">
    <citation type="submission" date="2024-01" db="EMBL/GenBank/DDBJ databases">
        <title>Unpublished Manusciprt.</title>
        <authorList>
            <person name="Duman M."/>
            <person name="Valdes E.G."/>
            <person name="Ajmi N."/>
            <person name="Altun S."/>
            <person name="Saticioglu I.B."/>
        </authorList>
    </citation>
    <scope>NUCLEOTIDE SEQUENCE [LARGE SCALE GENOMIC DNA]</scope>
    <source>
        <strain evidence="1 2">120P</strain>
    </source>
</reference>
<sequence length="57" mass="6092">MVFTLFVRVAVKQAKTYANTPASAAGAGARRVGYIDRTSEHSERLTIKLDLPTLAAG</sequence>
<dbReference type="Proteomes" id="UP001307839">
    <property type="component" value="Unassembled WGS sequence"/>
</dbReference>